<dbReference type="GO" id="GO:0003989">
    <property type="term" value="F:acetyl-CoA carboxylase activity"/>
    <property type="evidence" value="ECO:0007669"/>
    <property type="project" value="InterPro"/>
</dbReference>
<evidence type="ECO:0000256" key="10">
    <source>
        <dbReference type="HAMAP-Rule" id="MF_00823"/>
    </source>
</evidence>
<dbReference type="InterPro" id="IPR011763">
    <property type="entry name" value="COA_CT_C"/>
</dbReference>
<comment type="catalytic activity">
    <reaction evidence="9 10">
        <text>N(6)-carboxybiotinyl-L-lysyl-[protein] + acetyl-CoA = N(6)-biotinyl-L-lysyl-[protein] + malonyl-CoA</text>
        <dbReference type="Rhea" id="RHEA:54728"/>
        <dbReference type="Rhea" id="RHEA-COMP:10505"/>
        <dbReference type="Rhea" id="RHEA-COMP:10506"/>
        <dbReference type="ChEBI" id="CHEBI:57288"/>
        <dbReference type="ChEBI" id="CHEBI:57384"/>
        <dbReference type="ChEBI" id="CHEBI:83144"/>
        <dbReference type="ChEBI" id="CHEBI:83145"/>
        <dbReference type="EC" id="2.1.3.15"/>
    </reaction>
</comment>
<dbReference type="GO" id="GO:0009317">
    <property type="term" value="C:acetyl-CoA carboxylase complex"/>
    <property type="evidence" value="ECO:0007669"/>
    <property type="project" value="InterPro"/>
</dbReference>
<keyword evidence="4 10" id="KW-0547">Nucleotide-binding</keyword>
<keyword evidence="7 10" id="KW-0443">Lipid metabolism</keyword>
<keyword evidence="2 10" id="KW-0444">Lipid biosynthesis</keyword>
<dbReference type="UniPathway" id="UPA00655">
    <property type="reaction ID" value="UER00711"/>
</dbReference>
<accession>A0A424YIE0</accession>
<sequence>MTNKLEFDKPINELEMKIKELQDFAEEKEINLDDEIKVLKERLYKFKKETYENLLPWQKAQVARYVERPSTRDYINLIFKDFIELHGDRCFGDDKAIIGGIAFLEKRPVTVVGHQKGKDIKENVSYNFGMPHPEGYRKALRLMRQAEKFKRPVICFVDTPGAFPGIGAEERGQGEAIARNLMEMSCLKIPIIVIVSGEGGSGGALALAVGDRIFMLEHAIYSVISPEGCASILWKDSSRAMEAASLLKLTAKDLLGFGVIDQVIHEPLGGAHREPDEMAKSIKEVLVKSLTELEGIPLEELVKARYKKFREMGNYSKIEGDQVETFPQDK</sequence>
<dbReference type="SUPFAM" id="SSF52096">
    <property type="entry name" value="ClpP/crotonase"/>
    <property type="match status" value="1"/>
</dbReference>
<proteinExistence type="inferred from homology"/>
<keyword evidence="3 10" id="KW-0808">Transferase</keyword>
<reference evidence="13 14" key="1">
    <citation type="submission" date="2018-08" db="EMBL/GenBank/DDBJ databases">
        <title>The metabolism and importance of syntrophic acetate oxidation coupled to methane or sulfide production in haloalkaline environments.</title>
        <authorList>
            <person name="Timmers P.H.A."/>
            <person name="Vavourakis C.D."/>
            <person name="Sorokin D.Y."/>
            <person name="Sinninghe Damste J.S."/>
            <person name="Muyzer G."/>
            <person name="Stams A.J.M."/>
            <person name="Plugge C.M."/>
        </authorList>
    </citation>
    <scope>NUCLEOTIDE SEQUENCE [LARGE SCALE GENOMIC DNA]</scope>
    <source>
        <strain evidence="13">MSAO_Bac1</strain>
    </source>
</reference>
<feature type="coiled-coil region" evidence="11">
    <location>
        <begin position="11"/>
        <end position="42"/>
    </location>
</feature>
<evidence type="ECO:0000256" key="3">
    <source>
        <dbReference type="ARBA" id="ARBA00022679"/>
    </source>
</evidence>
<comment type="subcellular location">
    <subcellularLocation>
        <location evidence="10">Cytoplasm</location>
    </subcellularLocation>
</comment>
<feature type="domain" description="CoA carboxyltransferase C-terminal" evidence="12">
    <location>
        <begin position="31"/>
        <end position="292"/>
    </location>
</feature>
<protein>
    <recommendedName>
        <fullName evidence="10">Acetyl-coenzyme A carboxylase carboxyl transferase subunit alpha</fullName>
        <shortName evidence="10">ACCase subunit alpha</shortName>
        <shortName evidence="10">Acetyl-CoA carboxylase carboxyltransferase subunit alpha</shortName>
        <ecNumber evidence="10">2.1.3.15</ecNumber>
    </recommendedName>
</protein>
<dbReference type="PRINTS" id="PR01069">
    <property type="entry name" value="ACCCTRFRASEA"/>
</dbReference>
<comment type="function">
    <text evidence="10">Component of the acetyl coenzyme A carboxylase (ACC) complex. First, biotin carboxylase catalyzes the carboxylation of biotin on its carrier protein (BCCP) and then the CO(2) group is transferred by the carboxyltransferase to acetyl-CoA to form malonyl-CoA.</text>
</comment>
<dbReference type="EMBL" id="QZAA01000038">
    <property type="protein sequence ID" value="RQD78077.1"/>
    <property type="molecule type" value="Genomic_DNA"/>
</dbReference>
<comment type="similarity">
    <text evidence="10">Belongs to the AccA family.</text>
</comment>
<evidence type="ECO:0000256" key="4">
    <source>
        <dbReference type="ARBA" id="ARBA00022741"/>
    </source>
</evidence>
<dbReference type="InterPro" id="IPR029045">
    <property type="entry name" value="ClpP/crotonase-like_dom_sf"/>
</dbReference>
<dbReference type="Proteomes" id="UP000285138">
    <property type="component" value="Unassembled WGS sequence"/>
</dbReference>
<dbReference type="HAMAP" id="MF_00823">
    <property type="entry name" value="AcetylCoA_CT_alpha"/>
    <property type="match status" value="1"/>
</dbReference>
<dbReference type="Pfam" id="PF03255">
    <property type="entry name" value="ACCA"/>
    <property type="match status" value="1"/>
</dbReference>
<keyword evidence="5 10" id="KW-0276">Fatty acid metabolism</keyword>
<evidence type="ECO:0000256" key="8">
    <source>
        <dbReference type="ARBA" id="ARBA00023160"/>
    </source>
</evidence>
<dbReference type="AlphaFoldDB" id="A0A424YIE0"/>
<dbReference type="Gene3D" id="3.90.226.10">
    <property type="entry name" value="2-enoyl-CoA Hydratase, Chain A, domain 1"/>
    <property type="match status" value="1"/>
</dbReference>
<keyword evidence="10" id="KW-0963">Cytoplasm</keyword>
<evidence type="ECO:0000313" key="14">
    <source>
        <dbReference type="Proteomes" id="UP000285138"/>
    </source>
</evidence>
<dbReference type="EC" id="2.1.3.15" evidence="10"/>
<dbReference type="NCBIfam" id="NF004344">
    <property type="entry name" value="PRK05724.1"/>
    <property type="match status" value="1"/>
</dbReference>
<keyword evidence="11" id="KW-0175">Coiled coil</keyword>
<evidence type="ECO:0000256" key="1">
    <source>
        <dbReference type="ARBA" id="ARBA00004956"/>
    </source>
</evidence>
<evidence type="ECO:0000256" key="11">
    <source>
        <dbReference type="SAM" id="Coils"/>
    </source>
</evidence>
<evidence type="ECO:0000256" key="7">
    <source>
        <dbReference type="ARBA" id="ARBA00023098"/>
    </source>
</evidence>
<keyword evidence="8 10" id="KW-0275">Fatty acid biosynthesis</keyword>
<evidence type="ECO:0000256" key="6">
    <source>
        <dbReference type="ARBA" id="ARBA00022840"/>
    </source>
</evidence>
<keyword evidence="13" id="KW-0436">Ligase</keyword>
<dbReference type="GO" id="GO:0016743">
    <property type="term" value="F:carboxyl- or carbamoyltransferase activity"/>
    <property type="evidence" value="ECO:0007669"/>
    <property type="project" value="UniProtKB-UniRule"/>
</dbReference>
<dbReference type="GO" id="GO:0005524">
    <property type="term" value="F:ATP binding"/>
    <property type="evidence" value="ECO:0007669"/>
    <property type="project" value="UniProtKB-KW"/>
</dbReference>
<dbReference type="PANTHER" id="PTHR42853:SF3">
    <property type="entry name" value="ACETYL-COENZYME A CARBOXYLASE CARBOXYL TRANSFERASE SUBUNIT ALPHA, CHLOROPLASTIC"/>
    <property type="match status" value="1"/>
</dbReference>
<dbReference type="GO" id="GO:2001295">
    <property type="term" value="P:malonyl-CoA biosynthetic process"/>
    <property type="evidence" value="ECO:0007669"/>
    <property type="project" value="UniProtKB-UniRule"/>
</dbReference>
<dbReference type="InterPro" id="IPR001095">
    <property type="entry name" value="Acetyl_CoA_COase_a_su"/>
</dbReference>
<evidence type="ECO:0000256" key="9">
    <source>
        <dbReference type="ARBA" id="ARBA00049152"/>
    </source>
</evidence>
<dbReference type="NCBIfam" id="NF041504">
    <property type="entry name" value="AccA_sub"/>
    <property type="match status" value="1"/>
</dbReference>
<organism evidence="13 14">
    <name type="scientific">Candidatus Syntrophonatronum acetioxidans</name>
    <dbReference type="NCBI Taxonomy" id="1795816"/>
    <lineage>
        <taxon>Bacteria</taxon>
        <taxon>Bacillati</taxon>
        <taxon>Bacillota</taxon>
        <taxon>Clostridia</taxon>
        <taxon>Eubacteriales</taxon>
        <taxon>Syntrophomonadaceae</taxon>
        <taxon>Candidatus Syntrophonatronum</taxon>
    </lineage>
</organism>
<name>A0A424YIE0_9FIRM</name>
<gene>
    <name evidence="10" type="primary">accA</name>
    <name evidence="13" type="ORF">D5R97_01005</name>
</gene>
<dbReference type="PANTHER" id="PTHR42853">
    <property type="entry name" value="ACETYL-COENZYME A CARBOXYLASE CARBOXYL TRANSFERASE SUBUNIT ALPHA"/>
    <property type="match status" value="1"/>
</dbReference>
<evidence type="ECO:0000256" key="2">
    <source>
        <dbReference type="ARBA" id="ARBA00022516"/>
    </source>
</evidence>
<comment type="pathway">
    <text evidence="1 10">Lipid metabolism; malonyl-CoA biosynthesis; malonyl-CoA from acetyl-CoA: step 1/1.</text>
</comment>
<dbReference type="GO" id="GO:0006633">
    <property type="term" value="P:fatty acid biosynthetic process"/>
    <property type="evidence" value="ECO:0007669"/>
    <property type="project" value="UniProtKB-KW"/>
</dbReference>
<dbReference type="NCBIfam" id="TIGR00513">
    <property type="entry name" value="accA"/>
    <property type="match status" value="1"/>
</dbReference>
<keyword evidence="6 10" id="KW-0067">ATP-binding</keyword>
<evidence type="ECO:0000313" key="13">
    <source>
        <dbReference type="EMBL" id="RQD78077.1"/>
    </source>
</evidence>
<comment type="caution">
    <text evidence="13">The sequence shown here is derived from an EMBL/GenBank/DDBJ whole genome shotgun (WGS) entry which is preliminary data.</text>
</comment>
<comment type="subunit">
    <text evidence="10">Acetyl-CoA carboxylase is a heterohexamer composed of biotin carboxyl carrier protein (AccB), biotin carboxylase (AccC) and two subunits each of ACCase subunit alpha (AccA) and ACCase subunit beta (AccD).</text>
</comment>
<evidence type="ECO:0000256" key="5">
    <source>
        <dbReference type="ARBA" id="ARBA00022832"/>
    </source>
</evidence>
<dbReference type="PROSITE" id="PS50989">
    <property type="entry name" value="COA_CT_CTER"/>
    <property type="match status" value="1"/>
</dbReference>
<evidence type="ECO:0000259" key="12">
    <source>
        <dbReference type="PROSITE" id="PS50989"/>
    </source>
</evidence>